<dbReference type="SUPFAM" id="SSF50882">
    <property type="entry name" value="beta-Barrel protease inhibitors"/>
    <property type="match status" value="1"/>
</dbReference>
<organism evidence="1 2">
    <name type="scientific">Phyllobacterium phragmitis</name>
    <dbReference type="NCBI Taxonomy" id="2670329"/>
    <lineage>
        <taxon>Bacteria</taxon>
        <taxon>Pseudomonadati</taxon>
        <taxon>Pseudomonadota</taxon>
        <taxon>Alphaproteobacteria</taxon>
        <taxon>Hyphomicrobiales</taxon>
        <taxon>Phyllobacteriaceae</taxon>
        <taxon>Phyllobacterium</taxon>
    </lineage>
</organism>
<gene>
    <name evidence="1" type="ORF">C5748_15290</name>
</gene>
<dbReference type="GO" id="GO:0004866">
    <property type="term" value="F:endopeptidase inhibitor activity"/>
    <property type="evidence" value="ECO:0007669"/>
    <property type="project" value="InterPro"/>
</dbReference>
<dbReference type="Proteomes" id="UP000239434">
    <property type="component" value="Unassembled WGS sequence"/>
</dbReference>
<accession>A0A2S9IQJ3</accession>
<dbReference type="Gene3D" id="2.40.128.10">
    <property type="match status" value="1"/>
</dbReference>
<name>A0A2S9IQJ3_9HYPH</name>
<comment type="caution">
    <text evidence="1">The sequence shown here is derived from an EMBL/GenBank/DDBJ whole genome shotgun (WGS) entry which is preliminary data.</text>
</comment>
<keyword evidence="2" id="KW-1185">Reference proteome</keyword>
<evidence type="ECO:0000313" key="1">
    <source>
        <dbReference type="EMBL" id="PRD42772.1"/>
    </source>
</evidence>
<evidence type="ECO:0000313" key="2">
    <source>
        <dbReference type="Proteomes" id="UP000239434"/>
    </source>
</evidence>
<sequence>MYRNVALGGVAIVLLLAGVARSGLFSSHEGAAEMGVDRLTTAAIAPQETQRASLNPETFVLASAGEERICVAHAEKRAAGRSGALSVEADCLAVYPQLLQAVVWQRQDDGSIVFADRQGRTVIEFAEGDGLQYESIEPGEAPVSMSALGAAN</sequence>
<protein>
    <submittedName>
        <fullName evidence="1">Uncharacterized protein</fullName>
    </submittedName>
</protein>
<dbReference type="EMBL" id="PVBR01000010">
    <property type="protein sequence ID" value="PRD42772.1"/>
    <property type="molecule type" value="Genomic_DNA"/>
</dbReference>
<dbReference type="InterPro" id="IPR016085">
    <property type="entry name" value="Protease_inh_B-barrel_dom"/>
</dbReference>
<reference evidence="1 2" key="1">
    <citation type="submission" date="2018-02" db="EMBL/GenBank/DDBJ databases">
        <title>The draft genome of Phyllobacterium sp. 1N-3.</title>
        <authorList>
            <person name="Liu L."/>
            <person name="Li L."/>
            <person name="Zhang X."/>
            <person name="Wang T."/>
            <person name="Liang L."/>
        </authorList>
    </citation>
    <scope>NUCLEOTIDE SEQUENCE [LARGE SCALE GENOMIC DNA]</scope>
    <source>
        <strain evidence="1 2">1N-3</strain>
    </source>
</reference>
<proteinExistence type="predicted"/>
<dbReference type="AlphaFoldDB" id="A0A2S9IQJ3"/>